<sequence>MVYPNRIHKSLTYSRVHRQGRVDRLTSFMSPAANTNQANSEVNVVDMDAVHTVPLAHVNVETIPAEQGFDEGLEHDQFLDSDIPDDFEQRSRMEEIAYVKEIIFASAAEPTVTEEDTDEAQIHQDPDTKDVLIPEHPFNNDEYDSIQFMYSCVKSNMTVEAVREMKRLMELFTNREQSTSIQKKKFFAQEAGLAMIKRRLQLDFVREYEICSKKGCYLFDPIIDVNMAACPQCGAVRRATSVVKMVDIGDHLARMLTCNDFRKEVEQYREVIDAIEEDDPYTDFFSGLAFKELKSKGLFSGKHDLAIVLCVDGFTSKVSRQSMVMVHVIIPSIDPSIRGLDQLSKQPLVVKRNGEHVATSNVFCFGVIADGVEINQRLLMFGGHTGFHGCRFCMVEGVHPVEDRKGGMYFIKRDAAMRSKESLLVVSSRIFYSRLLCTYILHPKPNADNTYGIKKPSPFGQLDTFLGIDFFFCDELHMFSNVSKLCFDLLSPRYNARFKFVGKESKYPFLLSPANFAKIQQSMNDSRCNISTDFSGSFKGMHSDNVRSMYRSVDWIAWLLYVVPTIVAPLLPASSTTKAFIALSRGIKLSLQWVVTESNLKEIQRSFDTWFDYLDTCLVQKTISRTIFKSNMHQLNHIVYMIKRMGPLRCYSARSLERTIGAYKRRIRSTLHPGVNAGNILETREIFAFIQSADIIDFSICRASVDKSSNFVEHPSNDPTRPQLWSPFMSKPAPLVFGDLYQRFTTSASFSIGGYPFIFWIKALLHCFVRLEGNKEVSFSQFHADQTIIISAKLWFNNQVLISDFFKSNNNSSSGGGEFLMFKAVHQDLQFRSVERWYVCKALFFFGFSFCEGSGSHYVYGELMKTNEVSPYSKAIPRVKAYSTNEQKKFVVFDAEDIMCSVGLVSATDQSSNMYVIRTGEAFEEDMSKLAGKVGDITF</sequence>
<gene>
    <name evidence="1" type="ORF">INT47_006911</name>
</gene>
<comment type="caution">
    <text evidence="1">The sequence shown here is derived from an EMBL/GenBank/DDBJ whole genome shotgun (WGS) entry which is preliminary data.</text>
</comment>
<keyword evidence="2" id="KW-1185">Reference proteome</keyword>
<reference evidence="1" key="1">
    <citation type="submission" date="2020-12" db="EMBL/GenBank/DDBJ databases">
        <title>Metabolic potential, ecology and presence of endohyphal bacteria is reflected in genomic diversity of Mucoromycotina.</title>
        <authorList>
            <person name="Muszewska A."/>
            <person name="Okrasinska A."/>
            <person name="Steczkiewicz K."/>
            <person name="Drgas O."/>
            <person name="Orlowska M."/>
            <person name="Perlinska-Lenart U."/>
            <person name="Aleksandrzak-Piekarczyk T."/>
            <person name="Szatraj K."/>
            <person name="Zielenkiewicz U."/>
            <person name="Pilsyk S."/>
            <person name="Malc E."/>
            <person name="Mieczkowski P."/>
            <person name="Kruszewska J.S."/>
            <person name="Biernat P."/>
            <person name="Pawlowska J."/>
        </authorList>
    </citation>
    <scope>NUCLEOTIDE SEQUENCE</scope>
    <source>
        <strain evidence="1">WA0000017839</strain>
    </source>
</reference>
<dbReference type="Proteomes" id="UP000603453">
    <property type="component" value="Unassembled WGS sequence"/>
</dbReference>
<evidence type="ECO:0000313" key="2">
    <source>
        <dbReference type="Proteomes" id="UP000603453"/>
    </source>
</evidence>
<protein>
    <submittedName>
        <fullName evidence="1">Uncharacterized protein</fullName>
    </submittedName>
</protein>
<proteinExistence type="predicted"/>
<name>A0A8H7UUL7_9FUNG</name>
<accession>A0A8H7UUL7</accession>
<dbReference type="OrthoDB" id="3257409at2759"/>
<evidence type="ECO:0000313" key="1">
    <source>
        <dbReference type="EMBL" id="KAG2192653.1"/>
    </source>
</evidence>
<dbReference type="EMBL" id="JAEPRD010000278">
    <property type="protein sequence ID" value="KAG2192653.1"/>
    <property type="molecule type" value="Genomic_DNA"/>
</dbReference>
<organism evidence="1 2">
    <name type="scientific">Mucor saturninus</name>
    <dbReference type="NCBI Taxonomy" id="64648"/>
    <lineage>
        <taxon>Eukaryota</taxon>
        <taxon>Fungi</taxon>
        <taxon>Fungi incertae sedis</taxon>
        <taxon>Mucoromycota</taxon>
        <taxon>Mucoromycotina</taxon>
        <taxon>Mucoromycetes</taxon>
        <taxon>Mucorales</taxon>
        <taxon>Mucorineae</taxon>
        <taxon>Mucoraceae</taxon>
        <taxon>Mucor</taxon>
    </lineage>
</organism>
<dbReference type="AlphaFoldDB" id="A0A8H7UUL7"/>